<protein>
    <submittedName>
        <fullName evidence="2">Uncharacterized protein</fullName>
    </submittedName>
</protein>
<comment type="caution">
    <text evidence="2">The sequence shown here is derived from an EMBL/GenBank/DDBJ whole genome shotgun (WGS) entry which is preliminary data.</text>
</comment>
<gene>
    <name evidence="2" type="ORF">PPRIM_AZ9-3.1.T0370106</name>
</gene>
<evidence type="ECO:0000313" key="3">
    <source>
        <dbReference type="Proteomes" id="UP000688137"/>
    </source>
</evidence>
<keyword evidence="3" id="KW-1185">Reference proteome</keyword>
<name>A0A8S1LC21_PARPR</name>
<organism evidence="2 3">
    <name type="scientific">Paramecium primaurelia</name>
    <dbReference type="NCBI Taxonomy" id="5886"/>
    <lineage>
        <taxon>Eukaryota</taxon>
        <taxon>Sar</taxon>
        <taxon>Alveolata</taxon>
        <taxon>Ciliophora</taxon>
        <taxon>Intramacronucleata</taxon>
        <taxon>Oligohymenophorea</taxon>
        <taxon>Peniculida</taxon>
        <taxon>Parameciidae</taxon>
        <taxon>Paramecium</taxon>
    </lineage>
</organism>
<dbReference type="Proteomes" id="UP000688137">
    <property type="component" value="Unassembled WGS sequence"/>
</dbReference>
<feature type="compositionally biased region" description="Basic residues" evidence="1">
    <location>
        <begin position="393"/>
        <end position="406"/>
    </location>
</feature>
<evidence type="ECO:0000313" key="2">
    <source>
        <dbReference type="EMBL" id="CAD8065117.1"/>
    </source>
</evidence>
<evidence type="ECO:0000256" key="1">
    <source>
        <dbReference type="SAM" id="MobiDB-lite"/>
    </source>
</evidence>
<sequence>MVKCLWCLKELGIFGMLFHKAVCLEYLYSKSLDKLKQAKQSQLITKEQYINEKRHLREYFMSRFKPKVYEAFIKRQKEQQYILINPNELSVGLESDIDVISKKVCFESQEISQKSQFLESFQNQIEPDYNYVVNNYSGNQEVYITNQLVIDDPNNNNDKQIDTNKHDEMNIHQLEIQNLRNIHKYNDQNDKSQDQSVQFQQNIIQHQNRDDIKEKPLNVVTQSNEEQKENILFKLLQKRAKPKLQKELNKSITQNQNVKQTHTRSKSRKIKEDLNIQETKQEELATEIKSIGITDVKTNKKKPPKFSQSLDKINSKIKQKVNQQIENQSKIELKKLLRMNIDQIQESSKFQVSTKNRLNNSQNDCQEKSIQRGIIKTRYQASLDNQKNQVKTKNLKTRDKQKIKKK</sequence>
<proteinExistence type="predicted"/>
<dbReference type="OMA" id="NICLADY"/>
<reference evidence="2" key="1">
    <citation type="submission" date="2021-01" db="EMBL/GenBank/DDBJ databases">
        <authorList>
            <consortium name="Genoscope - CEA"/>
            <person name="William W."/>
        </authorList>
    </citation>
    <scope>NUCLEOTIDE SEQUENCE</scope>
</reference>
<feature type="region of interest" description="Disordered" evidence="1">
    <location>
        <begin position="385"/>
        <end position="406"/>
    </location>
</feature>
<accession>A0A8S1LC21</accession>
<dbReference type="EMBL" id="CAJJDM010000036">
    <property type="protein sequence ID" value="CAD8065117.1"/>
    <property type="molecule type" value="Genomic_DNA"/>
</dbReference>
<dbReference type="AlphaFoldDB" id="A0A8S1LC21"/>